<dbReference type="EC" id="2.7.1.107" evidence="3 24"/>
<keyword evidence="8 24" id="KW-0808">Transferase</keyword>
<keyword evidence="11 22" id="KW-0547">Nucleotide-binding</keyword>
<dbReference type="Proteomes" id="UP000440498">
    <property type="component" value="Unassembled WGS sequence"/>
</dbReference>
<keyword evidence="13 22" id="KW-0067">ATP-binding</keyword>
<feature type="binding site" evidence="22">
    <location>
        <position position="15"/>
    </location>
    <ligand>
        <name>ATP</name>
        <dbReference type="ChEBI" id="CHEBI:30616"/>
    </ligand>
</feature>
<dbReference type="GO" id="GO:0005886">
    <property type="term" value="C:plasma membrane"/>
    <property type="evidence" value="ECO:0007669"/>
    <property type="project" value="UniProtKB-SubCell"/>
</dbReference>
<evidence type="ECO:0000256" key="11">
    <source>
        <dbReference type="ARBA" id="ARBA00022741"/>
    </source>
</evidence>
<proteinExistence type="inferred from homology"/>
<feature type="binding site" evidence="21">
    <location>
        <position position="15"/>
    </location>
    <ligand>
        <name>substrate</name>
    </ligand>
</feature>
<evidence type="ECO:0000256" key="13">
    <source>
        <dbReference type="ARBA" id="ARBA00022840"/>
    </source>
</evidence>
<evidence type="ECO:0000256" key="9">
    <source>
        <dbReference type="ARBA" id="ARBA00022692"/>
    </source>
</evidence>
<feature type="binding site" evidence="22">
    <location>
        <position position="82"/>
    </location>
    <ligand>
        <name>ATP</name>
        <dbReference type="ChEBI" id="CHEBI:30616"/>
    </ligand>
</feature>
<keyword evidence="5" id="KW-1003">Cell membrane</keyword>
<dbReference type="RefSeq" id="WP_152839316.1">
    <property type="nucleotide sequence ID" value="NZ_WHUG01000007.1"/>
</dbReference>
<keyword evidence="15 24" id="KW-1133">Transmembrane helix</keyword>
<dbReference type="InterPro" id="IPR036945">
    <property type="entry name" value="DAGK_sf"/>
</dbReference>
<evidence type="ECO:0000256" key="8">
    <source>
        <dbReference type="ARBA" id="ARBA00022679"/>
    </source>
</evidence>
<comment type="cofactor">
    <cofactor evidence="23">
        <name>Mg(2+)</name>
        <dbReference type="ChEBI" id="CHEBI:18420"/>
    </cofactor>
    <text evidence="23">Mn(2+), Zn(2+), Cd(2+) and Co(2+) support activity to lesser extents.</text>
</comment>
<feature type="transmembrane region" description="Helical" evidence="24">
    <location>
        <begin position="37"/>
        <end position="56"/>
    </location>
</feature>
<feature type="binding site" evidence="21">
    <location>
        <position position="75"/>
    </location>
    <ligand>
        <name>substrate</name>
    </ligand>
</feature>
<dbReference type="CDD" id="cd14264">
    <property type="entry name" value="DAGK_IM"/>
    <property type="match status" value="1"/>
</dbReference>
<keyword evidence="16 24" id="KW-0443">Lipid metabolism</keyword>
<dbReference type="PANTHER" id="PTHR34299:SF1">
    <property type="entry name" value="DIACYLGLYCEROL KINASE"/>
    <property type="match status" value="1"/>
</dbReference>
<evidence type="ECO:0000256" key="21">
    <source>
        <dbReference type="PIRSR" id="PIRSR600829-2"/>
    </source>
</evidence>
<protein>
    <recommendedName>
        <fullName evidence="4 24">Diacylglycerol kinase</fullName>
        <ecNumber evidence="3 24">2.7.1.107</ecNumber>
    </recommendedName>
</protein>
<dbReference type="GO" id="GO:0004143">
    <property type="term" value="F:ATP-dependent diacylglycerol kinase activity"/>
    <property type="evidence" value="ECO:0007669"/>
    <property type="project" value="UniProtKB-EC"/>
</dbReference>
<dbReference type="GO" id="GO:0046872">
    <property type="term" value="F:metal ion binding"/>
    <property type="evidence" value="ECO:0007669"/>
    <property type="project" value="UniProtKB-KW"/>
</dbReference>
<comment type="catalytic activity">
    <reaction evidence="24">
        <text>a 1,2-diacyl-sn-glycerol + ATP = a 1,2-diacyl-sn-glycero-3-phosphate + ADP + H(+)</text>
        <dbReference type="Rhea" id="RHEA:10272"/>
        <dbReference type="ChEBI" id="CHEBI:15378"/>
        <dbReference type="ChEBI" id="CHEBI:17815"/>
        <dbReference type="ChEBI" id="CHEBI:30616"/>
        <dbReference type="ChEBI" id="CHEBI:58608"/>
        <dbReference type="ChEBI" id="CHEBI:456216"/>
        <dbReference type="EC" id="2.7.1.107"/>
    </reaction>
</comment>
<evidence type="ECO:0000256" key="5">
    <source>
        <dbReference type="ARBA" id="ARBA00022475"/>
    </source>
</evidence>
<dbReference type="EMBL" id="WHUG01000007">
    <property type="protein sequence ID" value="MQA40090.1"/>
    <property type="molecule type" value="Genomic_DNA"/>
</dbReference>
<evidence type="ECO:0000256" key="7">
    <source>
        <dbReference type="ARBA" id="ARBA00022519"/>
    </source>
</evidence>
<dbReference type="InterPro" id="IPR000829">
    <property type="entry name" value="DAGK"/>
</dbReference>
<keyword evidence="18" id="KW-0594">Phospholipid biosynthesis</keyword>
<evidence type="ECO:0000256" key="14">
    <source>
        <dbReference type="ARBA" id="ARBA00022842"/>
    </source>
</evidence>
<dbReference type="PANTHER" id="PTHR34299">
    <property type="entry name" value="DIACYLGLYCEROL KINASE"/>
    <property type="match status" value="1"/>
</dbReference>
<evidence type="ECO:0000256" key="4">
    <source>
        <dbReference type="ARBA" id="ARBA00017575"/>
    </source>
</evidence>
<comment type="similarity">
    <text evidence="2 24">Belongs to the bacterial diacylglycerol kinase family.</text>
</comment>
<feature type="binding site" evidence="23">
    <location>
        <position position="34"/>
    </location>
    <ligand>
        <name>a divalent metal cation</name>
        <dbReference type="ChEBI" id="CHEBI:60240"/>
    </ligand>
</feature>
<evidence type="ECO:0000256" key="6">
    <source>
        <dbReference type="ARBA" id="ARBA00022516"/>
    </source>
</evidence>
<keyword evidence="19 24" id="KW-1208">Phospholipid metabolism</keyword>
<feature type="binding site" evidence="23">
    <location>
        <position position="82"/>
    </location>
    <ligand>
        <name>a divalent metal cation</name>
        <dbReference type="ChEBI" id="CHEBI:60240"/>
    </ligand>
</feature>
<evidence type="ECO:0000256" key="1">
    <source>
        <dbReference type="ARBA" id="ARBA00004429"/>
    </source>
</evidence>
<evidence type="ECO:0000256" key="2">
    <source>
        <dbReference type="ARBA" id="ARBA00005967"/>
    </source>
</evidence>
<reference evidence="25 26" key="1">
    <citation type="submission" date="2019-10" db="EMBL/GenBank/DDBJ databases">
        <title>Two novel species isolated from a subtropical stream in China.</title>
        <authorList>
            <person name="Lu H."/>
        </authorList>
    </citation>
    <scope>NUCLEOTIDE SEQUENCE [LARGE SCALE GENOMIC DNA]</scope>
    <source>
        <strain evidence="25 26">FT29W</strain>
    </source>
</reference>
<feature type="binding site" evidence="21">
    <location>
        <begin position="36"/>
        <end position="40"/>
    </location>
    <ligand>
        <name>substrate</name>
    </ligand>
</feature>
<evidence type="ECO:0000256" key="16">
    <source>
        <dbReference type="ARBA" id="ARBA00023098"/>
    </source>
</evidence>
<keyword evidence="7 24" id="KW-0997">Cell inner membrane</keyword>
<dbReference type="PROSITE" id="PS01069">
    <property type="entry name" value="DAGK_PROKAR"/>
    <property type="match status" value="1"/>
</dbReference>
<evidence type="ECO:0000256" key="22">
    <source>
        <dbReference type="PIRSR" id="PIRSR600829-3"/>
    </source>
</evidence>
<dbReference type="Gene3D" id="1.10.287.3610">
    <property type="match status" value="1"/>
</dbReference>
<evidence type="ECO:0000256" key="19">
    <source>
        <dbReference type="ARBA" id="ARBA00023264"/>
    </source>
</evidence>
<name>A0A6A7N507_9BURK</name>
<feature type="binding site" evidence="22">
    <location>
        <position position="34"/>
    </location>
    <ligand>
        <name>ATP</name>
        <dbReference type="ChEBI" id="CHEBI:30616"/>
    </ligand>
</feature>
<feature type="binding site" evidence="22">
    <location>
        <begin position="100"/>
        <end position="101"/>
    </location>
    <ligand>
        <name>ATP</name>
        <dbReference type="ChEBI" id="CHEBI:30616"/>
    </ligand>
</feature>
<feature type="binding site" evidence="21">
    <location>
        <position position="104"/>
    </location>
    <ligand>
        <name>substrate</name>
    </ligand>
</feature>
<evidence type="ECO:0000256" key="24">
    <source>
        <dbReference type="RuleBase" id="RU363065"/>
    </source>
</evidence>
<evidence type="ECO:0000256" key="23">
    <source>
        <dbReference type="PIRSR" id="PIRSR600829-4"/>
    </source>
</evidence>
<evidence type="ECO:0000256" key="20">
    <source>
        <dbReference type="PIRSR" id="PIRSR600829-1"/>
    </source>
</evidence>
<sequence>MEPVSEFKSKSGLKRIYSACLYSIDGFKSAWKHEHAFRQEVSVFAVGTIIALALRISAFEKLVLIGVLMLILIVELINSSIEAVVDRVSLERHPLSKNAKDFGSAAVLLTCLLAAGAWGVVLFNRFY</sequence>
<comment type="caution">
    <text evidence="25">The sequence shown here is derived from an EMBL/GenBank/DDBJ whole genome shotgun (WGS) entry which is preliminary data.</text>
</comment>
<evidence type="ECO:0000256" key="3">
    <source>
        <dbReference type="ARBA" id="ARBA00012133"/>
    </source>
</evidence>
<keyword evidence="10 23" id="KW-0479">Metal-binding</keyword>
<gene>
    <name evidence="25" type="ORF">GEV02_18215</name>
</gene>
<accession>A0A6A7N507</accession>
<keyword evidence="26" id="KW-1185">Reference proteome</keyword>
<keyword evidence="9 24" id="KW-0812">Transmembrane</keyword>
<dbReference type="InterPro" id="IPR033718">
    <property type="entry name" value="DAGK_prok"/>
</dbReference>
<organism evidence="25 26">
    <name type="scientific">Rugamonas aquatica</name>
    <dbReference type="NCBI Taxonomy" id="2743357"/>
    <lineage>
        <taxon>Bacteria</taxon>
        <taxon>Pseudomonadati</taxon>
        <taxon>Pseudomonadota</taxon>
        <taxon>Betaproteobacteria</taxon>
        <taxon>Burkholderiales</taxon>
        <taxon>Oxalobacteraceae</taxon>
        <taxon>Telluria group</taxon>
        <taxon>Rugamonas</taxon>
    </lineage>
</organism>
<evidence type="ECO:0000313" key="26">
    <source>
        <dbReference type="Proteomes" id="UP000440498"/>
    </source>
</evidence>
<dbReference type="Pfam" id="PF01219">
    <property type="entry name" value="DAGK_prokar"/>
    <property type="match status" value="1"/>
</dbReference>
<keyword evidence="17 24" id="KW-0472">Membrane</keyword>
<dbReference type="AlphaFoldDB" id="A0A6A7N507"/>
<evidence type="ECO:0000256" key="17">
    <source>
        <dbReference type="ARBA" id="ARBA00023136"/>
    </source>
</evidence>
<evidence type="ECO:0000256" key="10">
    <source>
        <dbReference type="ARBA" id="ARBA00022723"/>
    </source>
</evidence>
<evidence type="ECO:0000256" key="15">
    <source>
        <dbReference type="ARBA" id="ARBA00022989"/>
    </source>
</evidence>
<keyword evidence="12 24" id="KW-0418">Kinase</keyword>
<dbReference type="GO" id="GO:0005524">
    <property type="term" value="F:ATP binding"/>
    <property type="evidence" value="ECO:0007669"/>
    <property type="project" value="UniProtKB-KW"/>
</dbReference>
<evidence type="ECO:0000313" key="25">
    <source>
        <dbReference type="EMBL" id="MQA40090.1"/>
    </source>
</evidence>
<keyword evidence="14 23" id="KW-0460">Magnesium</keyword>
<comment type="subcellular location">
    <subcellularLocation>
        <location evidence="1 24">Cell inner membrane</location>
        <topology evidence="1 24">Multi-pass membrane protein</topology>
    </subcellularLocation>
</comment>
<feature type="active site" description="Proton acceptor" evidence="20">
    <location>
        <position position="75"/>
    </location>
</feature>
<evidence type="ECO:0000256" key="12">
    <source>
        <dbReference type="ARBA" id="ARBA00022777"/>
    </source>
</evidence>
<evidence type="ECO:0000256" key="18">
    <source>
        <dbReference type="ARBA" id="ARBA00023209"/>
    </source>
</evidence>
<feature type="binding site" evidence="22">
    <location>
        <position position="22"/>
    </location>
    <ligand>
        <name>ATP</name>
        <dbReference type="ChEBI" id="CHEBI:30616"/>
    </ligand>
</feature>
<keyword evidence="6" id="KW-0444">Lipid biosynthesis</keyword>
<feature type="transmembrane region" description="Helical" evidence="24">
    <location>
        <begin position="102"/>
        <end position="123"/>
    </location>
</feature>
<dbReference type="GO" id="GO:0006654">
    <property type="term" value="P:phosphatidic acid biosynthetic process"/>
    <property type="evidence" value="ECO:0007669"/>
    <property type="project" value="InterPro"/>
</dbReference>
<feature type="transmembrane region" description="Helical" evidence="24">
    <location>
        <begin position="62"/>
        <end position="81"/>
    </location>
</feature>
<comment type="function">
    <text evidence="24">Catalyzes the ATP-dependent phosphorylation of sn-l,2-diacylglycerol (DAG) to phosphatidic acid. Involved in the recycling of diacylglycerol produced as a by-product during membrane-derived oligosaccharide (MDO) biosynthesis.</text>
</comment>
<feature type="binding site" evidence="22">
    <location>
        <begin position="91"/>
        <end position="93"/>
    </location>
    <ligand>
        <name>ATP</name>
        <dbReference type="ChEBI" id="CHEBI:30616"/>
    </ligand>
</feature>